<proteinExistence type="predicted"/>
<evidence type="ECO:0000313" key="4">
    <source>
        <dbReference type="Proteomes" id="UP000585474"/>
    </source>
</evidence>
<gene>
    <name evidence="3" type="ORF">Acr_00g0100320</name>
</gene>
<organism evidence="3 4">
    <name type="scientific">Actinidia rufa</name>
    <dbReference type="NCBI Taxonomy" id="165716"/>
    <lineage>
        <taxon>Eukaryota</taxon>
        <taxon>Viridiplantae</taxon>
        <taxon>Streptophyta</taxon>
        <taxon>Embryophyta</taxon>
        <taxon>Tracheophyta</taxon>
        <taxon>Spermatophyta</taxon>
        <taxon>Magnoliopsida</taxon>
        <taxon>eudicotyledons</taxon>
        <taxon>Gunneridae</taxon>
        <taxon>Pentapetalae</taxon>
        <taxon>asterids</taxon>
        <taxon>Ericales</taxon>
        <taxon>Actinidiaceae</taxon>
        <taxon>Actinidia</taxon>
    </lineage>
</organism>
<dbReference type="PANTHER" id="PTHR33240">
    <property type="entry name" value="OS08G0508500 PROTEIN"/>
    <property type="match status" value="1"/>
</dbReference>
<evidence type="ECO:0000256" key="1">
    <source>
        <dbReference type="SAM" id="MobiDB-lite"/>
    </source>
</evidence>
<feature type="region of interest" description="Disordered" evidence="1">
    <location>
        <begin position="426"/>
        <end position="491"/>
    </location>
</feature>
<accession>A0A7J0E265</accession>
<dbReference type="PANTHER" id="PTHR33240:SF15">
    <property type="entry name" value="GAG-PRO-LIKE PROTEIN"/>
    <property type="match status" value="1"/>
</dbReference>
<sequence>MAEAARQTQIQTGQIGGYGLDCQVYGTNYGYREGVSFISELGTKTVAAEAWKDGAGVIFERCQGTKGYGGVSSLLTDTTASAYRHASNPGLSSDVTADTSSRTWARNSKGDAKVLEESRFPETAPAAGLTVIAVTRGVSSANWMTITVATARTVERLAGRPWGAEKQAYWIRSRGTNRTIMARKQRIDQNPPKCQSKRKDKTHMSVDSQTDSRKATSKRRRMPDRTRTEVDLRDILNASFSGADSPQQMKEAIPRYQTPFSRRIEGLDPPEKFTLPRFTLYDGKSDPRSHMSHVRQMSSLGDLELKWFDKLPPGSIENFHQLTESFVARFVINTKVPKGVGSLLTLRKGRNELVCNYSKRYWETYNEIEECFEELAVASYKLGLTLGERLWKNLTLDPPTDLRTLFRESKCSLGWRTMNQFINSSSGSEINLTTGNPTPWEETPRDATRDGSVPSMRRGDQRRDPGAKTNVRGSLGHSPAKKPRKEMTEPESITFTKIDLERVQHPHSDPLVIQLRMNNYDIKRILVDTRSSMTIKVRAGTQELVTEFVVVDIPSPYNAIVGQDWLHGMKSVASTLHQAIKFATPRGEETLHGDQVAAKQCYLATINMEATIQEMQLIE</sequence>
<feature type="compositionally biased region" description="Polar residues" evidence="1">
    <location>
        <begin position="426"/>
        <end position="437"/>
    </location>
</feature>
<feature type="region of interest" description="Disordered" evidence="1">
    <location>
        <begin position="185"/>
        <end position="226"/>
    </location>
</feature>
<evidence type="ECO:0000313" key="3">
    <source>
        <dbReference type="EMBL" id="GFS46134.1"/>
    </source>
</evidence>
<dbReference type="EMBL" id="BJWL01000462">
    <property type="protein sequence ID" value="GFS46134.1"/>
    <property type="molecule type" value="Genomic_DNA"/>
</dbReference>
<comment type="caution">
    <text evidence="3">The sequence shown here is derived from an EMBL/GenBank/DDBJ whole genome shotgun (WGS) entry which is preliminary data.</text>
</comment>
<keyword evidence="4" id="KW-1185">Reference proteome</keyword>
<evidence type="ECO:0000259" key="2">
    <source>
        <dbReference type="Pfam" id="PF03732"/>
    </source>
</evidence>
<feature type="domain" description="Retrotransposon gag" evidence="2">
    <location>
        <begin position="299"/>
        <end position="370"/>
    </location>
</feature>
<dbReference type="InterPro" id="IPR005162">
    <property type="entry name" value="Retrotrans_gag_dom"/>
</dbReference>
<reference evidence="4" key="1">
    <citation type="submission" date="2019-07" db="EMBL/GenBank/DDBJ databases">
        <title>De Novo Assembly of kiwifruit Actinidia rufa.</title>
        <authorList>
            <person name="Sugita-Konishi S."/>
            <person name="Sato K."/>
            <person name="Mori E."/>
            <person name="Abe Y."/>
            <person name="Kisaki G."/>
            <person name="Hamano K."/>
            <person name="Suezawa K."/>
            <person name="Otani M."/>
            <person name="Fukuda T."/>
            <person name="Manabe T."/>
            <person name="Gomi K."/>
            <person name="Tabuchi M."/>
            <person name="Akimitsu K."/>
            <person name="Kataoka I."/>
        </authorList>
    </citation>
    <scope>NUCLEOTIDE SEQUENCE [LARGE SCALE GENOMIC DNA]</scope>
    <source>
        <strain evidence="4">cv. Fuchu</strain>
    </source>
</reference>
<feature type="compositionally biased region" description="Basic and acidic residues" evidence="1">
    <location>
        <begin position="457"/>
        <end position="466"/>
    </location>
</feature>
<protein>
    <recommendedName>
        <fullName evidence="2">Retrotransposon gag domain-containing protein</fullName>
    </recommendedName>
</protein>
<dbReference type="Proteomes" id="UP000585474">
    <property type="component" value="Unassembled WGS sequence"/>
</dbReference>
<name>A0A7J0E265_9ERIC</name>
<dbReference type="AlphaFoldDB" id="A0A7J0E265"/>
<dbReference type="Pfam" id="PF03732">
    <property type="entry name" value="Retrotrans_gag"/>
    <property type="match status" value="1"/>
</dbReference>